<dbReference type="InterPro" id="IPR025398">
    <property type="entry name" value="DUF4371"/>
</dbReference>
<dbReference type="PANTHER" id="PTHR45749:SF35">
    <property type="entry name" value="AC-LIKE TRANSPOSASE-RELATED"/>
    <property type="match status" value="1"/>
</dbReference>
<feature type="domain" description="TTF-type" evidence="2">
    <location>
        <begin position="160"/>
        <end position="245"/>
    </location>
</feature>
<accession>A0AAV0Y6T3</accession>
<dbReference type="GO" id="GO:0046983">
    <property type="term" value="F:protein dimerization activity"/>
    <property type="evidence" value="ECO:0007669"/>
    <property type="project" value="InterPro"/>
</dbReference>
<name>A0AAV0Y6T3_9HEMI</name>
<dbReference type="Pfam" id="PF14291">
    <property type="entry name" value="DUF4371"/>
    <property type="match status" value="1"/>
</dbReference>
<evidence type="ECO:0000259" key="2">
    <source>
        <dbReference type="SMART" id="SM00597"/>
    </source>
</evidence>
<dbReference type="Proteomes" id="UP001160148">
    <property type="component" value="Unassembled WGS sequence"/>
</dbReference>
<reference evidence="3 4" key="1">
    <citation type="submission" date="2023-01" db="EMBL/GenBank/DDBJ databases">
        <authorList>
            <person name="Whitehead M."/>
        </authorList>
    </citation>
    <scope>NUCLEOTIDE SEQUENCE [LARGE SCALE GENOMIC DNA]</scope>
</reference>
<dbReference type="InterPro" id="IPR012337">
    <property type="entry name" value="RNaseH-like_sf"/>
</dbReference>
<evidence type="ECO:0000313" key="3">
    <source>
        <dbReference type="EMBL" id="CAI6375648.1"/>
    </source>
</evidence>
<dbReference type="SMART" id="SM00597">
    <property type="entry name" value="ZnF_TTF"/>
    <property type="match status" value="1"/>
</dbReference>
<evidence type="ECO:0000313" key="4">
    <source>
        <dbReference type="Proteomes" id="UP001160148"/>
    </source>
</evidence>
<comment type="caution">
    <text evidence="3">The sequence shown here is derived from an EMBL/GenBank/DDBJ whole genome shotgun (WGS) entry which is preliminary data.</text>
</comment>
<dbReference type="PANTHER" id="PTHR45749">
    <property type="match status" value="1"/>
</dbReference>
<dbReference type="InterPro" id="IPR008906">
    <property type="entry name" value="HATC_C_dom"/>
</dbReference>
<dbReference type="InterPro" id="IPR006580">
    <property type="entry name" value="Znf_TTF"/>
</dbReference>
<organism evidence="3 4">
    <name type="scientific">Macrosiphum euphorbiae</name>
    <name type="common">potato aphid</name>
    <dbReference type="NCBI Taxonomy" id="13131"/>
    <lineage>
        <taxon>Eukaryota</taxon>
        <taxon>Metazoa</taxon>
        <taxon>Ecdysozoa</taxon>
        <taxon>Arthropoda</taxon>
        <taxon>Hexapoda</taxon>
        <taxon>Insecta</taxon>
        <taxon>Pterygota</taxon>
        <taxon>Neoptera</taxon>
        <taxon>Paraneoptera</taxon>
        <taxon>Hemiptera</taxon>
        <taxon>Sternorrhyncha</taxon>
        <taxon>Aphidomorpha</taxon>
        <taxon>Aphidoidea</taxon>
        <taxon>Aphididae</taxon>
        <taxon>Macrosiphini</taxon>
        <taxon>Macrosiphum</taxon>
    </lineage>
</organism>
<dbReference type="Pfam" id="PF05699">
    <property type="entry name" value="Dimer_Tnp_hAT"/>
    <property type="match status" value="1"/>
</dbReference>
<feature type="region of interest" description="Disordered" evidence="1">
    <location>
        <begin position="1"/>
        <end position="27"/>
    </location>
</feature>
<dbReference type="SUPFAM" id="SSF53098">
    <property type="entry name" value="Ribonuclease H-like"/>
    <property type="match status" value="1"/>
</dbReference>
<dbReference type="EMBL" id="CARXXK010001353">
    <property type="protein sequence ID" value="CAI6375648.1"/>
    <property type="molecule type" value="Genomic_DNA"/>
</dbReference>
<keyword evidence="4" id="KW-1185">Reference proteome</keyword>
<gene>
    <name evidence="3" type="ORF">MEUPH1_LOCUS29115</name>
</gene>
<feature type="compositionally biased region" description="Basic and acidic residues" evidence="1">
    <location>
        <begin position="1"/>
        <end position="16"/>
    </location>
</feature>
<protein>
    <recommendedName>
        <fullName evidence="2">TTF-type domain-containing protein</fullName>
    </recommendedName>
</protein>
<dbReference type="AlphaFoldDB" id="A0AAV0Y6T3"/>
<sequence>MSSRQRDKYRKFDSGHQKRQKKQNLEKNLKKQRGALDKFVFSSDTLERVAEEQNEIECYEEELILEGDTEQPCCSKEFVTQNSIEIVEKSSDLTIINNEKIINEIKEAEINFSDPDQWPQSLTHDMRVKIVLSKSEKIEFYESYPKNDQNRKFSNKMFYRIMKNGEKISRNWLLYSKSRDRVYCFSCKLFSSQLKIPNPGSLTNNGTSDWKHIALKLEQHENSSSHKETILSWNELKTRIIKNETIDDLHLKEIDKEKQYWKDVLKRILSAIFYLAKHGDAFRGSSDVIYTEHNGKFLGLIEMMAKFDPVIQEHVRRIKNNETHDHYLSHQIQDELIELIAQKIRQQIVESIKEAKYFSIMMDCTPDVSREEQLSIIIRILDMGNKSMSTIPCIKEYFIEFINVHSTTGYDLTNILLDKLKSIGIDIKDCRGQAYDNGANMKGQYKGVQSRILAINPRAFFSPCACHNLNLLLGDIAKSSTIAVGFFGTIQRIYCMFASSTKRWDIFKKHCTLLTLKPLSETRWECKVNSIKAIRYQVPELISALEEVADTTSDPKTKSEAHSLATNELESYEFILSLIIWYEILVEVNTVSKTLQNINIHLDKCSSLLNGLLEFLKSFRMSGFESSKIKANEIADVVNIHKKFKKKRFRRTKKQFEYENSDEINDDAENNFRIFYFNVIADGAILSFSERFNQFKIYSDNFSFLYNIGELQKITNDDLMKSCLDLQNYLSDGELYDIVASELYEELLVFRHTMKEDSTPIEALSFLKTMPGAFTAFPNIVISLRILLTIPITSASAERSFSKLKIIKNYLRNTMSQKRVTELATIAIENETANTLNFKDVIELFASKKSRKKF</sequence>
<proteinExistence type="predicted"/>
<evidence type="ECO:0000256" key="1">
    <source>
        <dbReference type="SAM" id="MobiDB-lite"/>
    </source>
</evidence>